<dbReference type="InterPro" id="IPR030488">
    <property type="entry name" value="DNMT3B_ADD"/>
</dbReference>
<evidence type="ECO:0000256" key="5">
    <source>
        <dbReference type="ARBA" id="ARBA00022679"/>
    </source>
</evidence>
<reference evidence="14" key="3">
    <citation type="submission" date="2025-09" db="UniProtKB">
        <authorList>
            <consortium name="Ensembl"/>
        </authorList>
    </citation>
    <scope>IDENTIFICATION</scope>
</reference>
<feature type="domain" description="PWWP" evidence="12">
    <location>
        <begin position="237"/>
        <end position="298"/>
    </location>
</feature>
<reference evidence="14" key="1">
    <citation type="submission" date="2018-09" db="EMBL/GenBank/DDBJ databases">
        <title>Common duck and Muscovy duck high density SNP chip.</title>
        <authorList>
            <person name="Vignal A."/>
            <person name="Thebault N."/>
            <person name="Warren W.C."/>
        </authorList>
    </citation>
    <scope>NUCLEOTIDE SEQUENCE [LARGE SCALE GENOMIC DNA]</scope>
</reference>
<keyword evidence="5" id="KW-0808">Transferase</keyword>
<dbReference type="InterPro" id="IPR013083">
    <property type="entry name" value="Znf_RING/FYVE/PHD"/>
</dbReference>
<dbReference type="Gene3D" id="3.40.50.150">
    <property type="entry name" value="Vaccinia Virus protein VP39"/>
    <property type="match status" value="1"/>
</dbReference>
<dbReference type="GO" id="GO:0032259">
    <property type="term" value="P:methylation"/>
    <property type="evidence" value="ECO:0007669"/>
    <property type="project" value="UniProtKB-KW"/>
</dbReference>
<evidence type="ECO:0000256" key="8">
    <source>
        <dbReference type="ARBA" id="ARBA00022771"/>
    </source>
</evidence>
<dbReference type="GO" id="GO:0000122">
    <property type="term" value="P:negative regulation of transcription by RNA polymerase II"/>
    <property type="evidence" value="ECO:0007669"/>
    <property type="project" value="TreeGrafter"/>
</dbReference>
<dbReference type="PROSITE" id="PS00094">
    <property type="entry name" value="C5_MTASE_1"/>
    <property type="match status" value="1"/>
</dbReference>
<dbReference type="InterPro" id="IPR040552">
    <property type="entry name" value="DNMT3_ADD_GATA1-like"/>
</dbReference>
<feature type="region of interest" description="Disordered" evidence="11">
    <location>
        <begin position="149"/>
        <end position="220"/>
    </location>
</feature>
<evidence type="ECO:0000256" key="10">
    <source>
        <dbReference type="ARBA" id="ARBA00023242"/>
    </source>
</evidence>
<protein>
    <recommendedName>
        <fullName evidence="2">DNA (cytosine-5-)-methyltransferase</fullName>
        <ecNumber evidence="2">2.1.1.37</ecNumber>
    </recommendedName>
</protein>
<evidence type="ECO:0000256" key="9">
    <source>
        <dbReference type="ARBA" id="ARBA00022833"/>
    </source>
</evidence>
<dbReference type="InterPro" id="IPR025766">
    <property type="entry name" value="ADD"/>
</dbReference>
<proteinExistence type="predicted"/>
<feature type="region of interest" description="Disordered" evidence="11">
    <location>
        <begin position="72"/>
        <end position="91"/>
    </location>
</feature>
<dbReference type="Ensembl" id="ENSCMMT00000021589.1">
    <property type="protein sequence ID" value="ENSCMMP00000019665.1"/>
    <property type="gene ID" value="ENSCMMG00000012372.1"/>
</dbReference>
<dbReference type="EC" id="2.1.1.37" evidence="2"/>
<dbReference type="Proteomes" id="UP000694556">
    <property type="component" value="Chromosome 21"/>
</dbReference>
<accession>A0A8C3CDI0</accession>
<reference evidence="14" key="2">
    <citation type="submission" date="2025-08" db="UniProtKB">
        <authorList>
            <consortium name="Ensembl"/>
        </authorList>
    </citation>
    <scope>IDENTIFICATION</scope>
</reference>
<dbReference type="InterPro" id="IPR001525">
    <property type="entry name" value="C5_MeTfrase"/>
</dbReference>
<evidence type="ECO:0000256" key="3">
    <source>
        <dbReference type="ARBA" id="ARBA00022491"/>
    </source>
</evidence>
<dbReference type="SUPFAM" id="SSF53335">
    <property type="entry name" value="S-adenosyl-L-methionine-dependent methyltransferases"/>
    <property type="match status" value="1"/>
</dbReference>
<dbReference type="SMART" id="SM00293">
    <property type="entry name" value="PWWP"/>
    <property type="match status" value="1"/>
</dbReference>
<evidence type="ECO:0000256" key="1">
    <source>
        <dbReference type="ARBA" id="ARBA00004123"/>
    </source>
</evidence>
<dbReference type="SUPFAM" id="SSF57903">
    <property type="entry name" value="FYVE/PHD zinc finger"/>
    <property type="match status" value="1"/>
</dbReference>
<keyword evidence="15" id="KW-1185">Reference proteome</keyword>
<dbReference type="CDD" id="cd11728">
    <property type="entry name" value="ADDz_Dnmt3b"/>
    <property type="match status" value="1"/>
</dbReference>
<evidence type="ECO:0000256" key="2">
    <source>
        <dbReference type="ARBA" id="ARBA00011975"/>
    </source>
</evidence>
<keyword evidence="10" id="KW-0539">Nucleus</keyword>
<feature type="region of interest" description="Disordered" evidence="11">
    <location>
        <begin position="618"/>
        <end position="651"/>
    </location>
</feature>
<dbReference type="InterPro" id="IPR050390">
    <property type="entry name" value="C5-Methyltransferase"/>
</dbReference>
<feature type="compositionally biased region" description="Pro residues" evidence="11">
    <location>
        <begin position="623"/>
        <end position="633"/>
    </location>
</feature>
<dbReference type="PANTHER" id="PTHR23068">
    <property type="entry name" value="DNA CYTOSINE-5- -METHYLTRANSFERASE 3-RELATED"/>
    <property type="match status" value="1"/>
</dbReference>
<dbReference type="Pfam" id="PF00145">
    <property type="entry name" value="DNA_methylase"/>
    <property type="match status" value="1"/>
</dbReference>
<dbReference type="InterPro" id="IPR011011">
    <property type="entry name" value="Znf_FYVE_PHD"/>
</dbReference>
<sequence length="801" mass="88923">MSMVKSLERLEQRLAVMVAAQETSQAWSSLGEEGPATMKKENLSRDEADCRAGLIRLNGDCTDPAKDTPALLEANGKPSAPDAGSLGLPTLKNKRVSKELSKEDLSWPLTLSEAQETRPRGSAGWESSLRQKPPVRLIFQAGQTRHEMKIKEANSEENLRDLPTPLRSSRRRSAMPVLTTIDLTEDDSRDSSQSSSTLSGSSSQEGQNGSAELAAEEPESREAGIALEYQDGKEFGIGELVWGKIKGFSWWPAIVVSYRATSKRQAVSGMRWVQWFGDGKFSEVARSRSGKTFAATPGESLEEQLKPMIDWALTGFKPLGLKGLRPPKTSENGALRNGTEEVLCLEQCPPTKRLKAALCNSNKEQRVEEDQTREQMVSEVTNNSGSLEDSCLSCGRRNPATFHPLFEGGLCQTCRDRFLELFYMYDEDGYQSYCTVCCEGKELLLCSNASCCRCFCVECLEVLVGRGTSAKAKEQEPWNCYMCQPQRSYGVLQRRQDWNTRLQDFFTSDKGQEYDAPKIYPAVPPAKRKPIRVLSLFDGIATGYLVLKDLGIQVEKYIASEICEDPIAVGTVRHEGNITYVHDVRNITKRNIEEWGPFDLVIGGSPCNDLSLVSPSRKALYGPPAPTPPPQPPLRGRGRSPPSTPASPRAEGTGRLFFEFYHLLNYARPKAGEERPFFWMFENVVAMRVNDKRDISRFLEVRERRGFGKRVQELGTCRVVLSVPGCALWLRFGTAPMLPPDTGISGGARCRAGPCMQGRAVLHLHPTTSPRLTRGTRTHPWEQKMCTDPPVICSPFSLAAV</sequence>
<keyword evidence="6" id="KW-0949">S-adenosyl-L-methionine</keyword>
<dbReference type="Pfam" id="PF00855">
    <property type="entry name" value="PWWP"/>
    <property type="match status" value="1"/>
</dbReference>
<evidence type="ECO:0000313" key="15">
    <source>
        <dbReference type="Proteomes" id="UP000694556"/>
    </source>
</evidence>
<evidence type="ECO:0000256" key="4">
    <source>
        <dbReference type="ARBA" id="ARBA00022603"/>
    </source>
</evidence>
<organism evidence="14 15">
    <name type="scientific">Cairina moschata</name>
    <name type="common">Muscovy duck</name>
    <dbReference type="NCBI Taxonomy" id="8855"/>
    <lineage>
        <taxon>Eukaryota</taxon>
        <taxon>Metazoa</taxon>
        <taxon>Chordata</taxon>
        <taxon>Craniata</taxon>
        <taxon>Vertebrata</taxon>
        <taxon>Euteleostomi</taxon>
        <taxon>Archelosauria</taxon>
        <taxon>Archosauria</taxon>
        <taxon>Dinosauria</taxon>
        <taxon>Saurischia</taxon>
        <taxon>Theropoda</taxon>
        <taxon>Coelurosauria</taxon>
        <taxon>Aves</taxon>
        <taxon>Neognathae</taxon>
        <taxon>Galloanserae</taxon>
        <taxon>Anseriformes</taxon>
        <taxon>Anatidae</taxon>
        <taxon>Anatinae</taxon>
        <taxon>Cairina</taxon>
    </lineage>
</organism>
<dbReference type="PROSITE" id="PS50812">
    <property type="entry name" value="PWWP"/>
    <property type="match status" value="1"/>
</dbReference>
<dbReference type="GO" id="GO:0051718">
    <property type="term" value="F:DNA (cytosine-5-)-methyltransferase activity, acting on CpG substrates"/>
    <property type="evidence" value="ECO:0007669"/>
    <property type="project" value="TreeGrafter"/>
</dbReference>
<dbReference type="Gene3D" id="2.30.30.140">
    <property type="match status" value="1"/>
</dbReference>
<keyword evidence="8" id="KW-0863">Zinc-finger</keyword>
<dbReference type="Pfam" id="PF17980">
    <property type="entry name" value="ADD_DNMT3"/>
    <property type="match status" value="1"/>
</dbReference>
<feature type="domain" description="PHD-type" evidence="13">
    <location>
        <begin position="379"/>
        <end position="511"/>
    </location>
</feature>
<evidence type="ECO:0000256" key="7">
    <source>
        <dbReference type="ARBA" id="ARBA00022723"/>
    </source>
</evidence>
<evidence type="ECO:0000259" key="13">
    <source>
        <dbReference type="PROSITE" id="PS51533"/>
    </source>
</evidence>
<dbReference type="InterPro" id="IPR000313">
    <property type="entry name" value="PWWP_dom"/>
</dbReference>
<feature type="compositionally biased region" description="Low complexity" evidence="11">
    <location>
        <begin position="191"/>
        <end position="210"/>
    </location>
</feature>
<dbReference type="GO" id="GO:0008270">
    <property type="term" value="F:zinc ion binding"/>
    <property type="evidence" value="ECO:0007669"/>
    <property type="project" value="UniProtKB-KW"/>
</dbReference>
<dbReference type="InterPro" id="IPR049554">
    <property type="entry name" value="DNMT3_ADD_PHD"/>
</dbReference>
<keyword evidence="9" id="KW-0862">Zinc</keyword>
<keyword evidence="7" id="KW-0479">Metal-binding</keyword>
<dbReference type="InterPro" id="IPR018117">
    <property type="entry name" value="C5_DNA_meth_AS"/>
</dbReference>
<feature type="compositionally biased region" description="Basic and acidic residues" evidence="11">
    <location>
        <begin position="149"/>
        <end position="160"/>
    </location>
</feature>
<evidence type="ECO:0000256" key="6">
    <source>
        <dbReference type="ARBA" id="ARBA00022691"/>
    </source>
</evidence>
<name>A0A8C3CDI0_CAIMO</name>
<dbReference type="Gene3D" id="3.30.40.10">
    <property type="entry name" value="Zinc/RING finger domain, C3HC4 (zinc finger)"/>
    <property type="match status" value="1"/>
</dbReference>
<evidence type="ECO:0000313" key="14">
    <source>
        <dbReference type="Ensembl" id="ENSCMMP00000019665.1"/>
    </source>
</evidence>
<evidence type="ECO:0000256" key="11">
    <source>
        <dbReference type="SAM" id="MobiDB-lite"/>
    </source>
</evidence>
<dbReference type="AlphaFoldDB" id="A0A8C3CDI0"/>
<dbReference type="SUPFAM" id="SSF63748">
    <property type="entry name" value="Tudor/PWWP/MBT"/>
    <property type="match status" value="1"/>
</dbReference>
<dbReference type="GO" id="GO:0003677">
    <property type="term" value="F:DNA binding"/>
    <property type="evidence" value="ECO:0007669"/>
    <property type="project" value="TreeGrafter"/>
</dbReference>
<dbReference type="InterPro" id="IPR029063">
    <property type="entry name" value="SAM-dependent_MTases_sf"/>
</dbReference>
<dbReference type="Gene3D" id="1.10.720.50">
    <property type="entry name" value="PWWP, helical domain"/>
    <property type="match status" value="1"/>
</dbReference>
<keyword evidence="4" id="KW-0489">Methyltransferase</keyword>
<comment type="subcellular location">
    <subcellularLocation>
        <location evidence="1">Nucleus</location>
    </subcellularLocation>
</comment>
<evidence type="ECO:0000259" key="12">
    <source>
        <dbReference type="PROSITE" id="PS50812"/>
    </source>
</evidence>
<dbReference type="PROSITE" id="PS51533">
    <property type="entry name" value="ADD"/>
    <property type="match status" value="1"/>
</dbReference>
<dbReference type="PANTHER" id="PTHR23068:SF9">
    <property type="entry name" value="DNA (CYTOSINE-5)-METHYLTRANSFERASE 3B"/>
    <property type="match status" value="1"/>
</dbReference>
<keyword evidence="3" id="KW-0678">Repressor</keyword>
<dbReference type="GO" id="GO:0005634">
    <property type="term" value="C:nucleus"/>
    <property type="evidence" value="ECO:0007669"/>
    <property type="project" value="UniProtKB-SubCell"/>
</dbReference>
<dbReference type="Pfam" id="PF21255">
    <property type="entry name" value="DNMT3_ADD_GATA1-like"/>
    <property type="match status" value="1"/>
</dbReference>